<evidence type="ECO:0000256" key="2">
    <source>
        <dbReference type="SAM" id="MobiDB-lite"/>
    </source>
</evidence>
<feature type="domain" description="Histidine kinase/HSP90-like ATPase" evidence="3">
    <location>
        <begin position="28"/>
        <end position="143"/>
    </location>
</feature>
<dbReference type="SUPFAM" id="SSF55874">
    <property type="entry name" value="ATPase domain of HSP90 chaperone/DNA topoisomerase II/histidine kinase"/>
    <property type="match status" value="1"/>
</dbReference>
<accession>A0A8J3W6D2</accession>
<dbReference type="Pfam" id="PF13581">
    <property type="entry name" value="HATPase_c_2"/>
    <property type="match status" value="1"/>
</dbReference>
<evidence type="ECO:0000259" key="3">
    <source>
        <dbReference type="Pfam" id="PF13581"/>
    </source>
</evidence>
<dbReference type="Gene3D" id="3.30.565.10">
    <property type="entry name" value="Histidine kinase-like ATPase, C-terminal domain"/>
    <property type="match status" value="1"/>
</dbReference>
<keyword evidence="4" id="KW-0547">Nucleotide-binding</keyword>
<dbReference type="InterPro" id="IPR050267">
    <property type="entry name" value="Anti-sigma-factor_SerPK"/>
</dbReference>
<name>A0A8J3W6D2_9ACTN</name>
<dbReference type="GO" id="GO:0005524">
    <property type="term" value="F:ATP binding"/>
    <property type="evidence" value="ECO:0007669"/>
    <property type="project" value="UniProtKB-KW"/>
</dbReference>
<proteinExistence type="predicted"/>
<protein>
    <submittedName>
        <fullName evidence="4">ATP-binding protein</fullName>
    </submittedName>
</protein>
<comment type="caution">
    <text evidence="4">The sequence shown here is derived from an EMBL/GenBank/DDBJ whole genome shotgun (WGS) entry which is preliminary data.</text>
</comment>
<evidence type="ECO:0000313" key="4">
    <source>
        <dbReference type="EMBL" id="GIH78364.1"/>
    </source>
</evidence>
<keyword evidence="1" id="KW-0418">Kinase</keyword>
<dbReference type="AlphaFoldDB" id="A0A8J3W6D2"/>
<keyword evidence="1" id="KW-0808">Transferase</keyword>
<keyword evidence="4" id="KW-0067">ATP-binding</keyword>
<dbReference type="InterPro" id="IPR036890">
    <property type="entry name" value="HATPase_C_sf"/>
</dbReference>
<dbReference type="PANTHER" id="PTHR35526:SF3">
    <property type="entry name" value="ANTI-SIGMA-F FACTOR RSBW"/>
    <property type="match status" value="1"/>
</dbReference>
<evidence type="ECO:0000313" key="5">
    <source>
        <dbReference type="Proteomes" id="UP000616724"/>
    </source>
</evidence>
<dbReference type="EMBL" id="BOOH01000039">
    <property type="protein sequence ID" value="GIH78364.1"/>
    <property type="molecule type" value="Genomic_DNA"/>
</dbReference>
<sequence length="155" mass="16179">MSTPLPAHRPAPRQARRPGPLTAPLLGRPAAVPQARAWAQDLLADQGADTRYTALLLLSELITNAVIHSDSGRGPDGTVTVYLGATDGLVHIEVIDDGSAASMPFLRAADPTGDSGRGLALVEALAAKWGVHHDEETGTAVWCQIDEAEEGDGLC</sequence>
<organism evidence="4 5">
    <name type="scientific">Planobispora longispora</name>
    <dbReference type="NCBI Taxonomy" id="28887"/>
    <lineage>
        <taxon>Bacteria</taxon>
        <taxon>Bacillati</taxon>
        <taxon>Actinomycetota</taxon>
        <taxon>Actinomycetes</taxon>
        <taxon>Streptosporangiales</taxon>
        <taxon>Streptosporangiaceae</taxon>
        <taxon>Planobispora</taxon>
    </lineage>
</organism>
<evidence type="ECO:0000256" key="1">
    <source>
        <dbReference type="ARBA" id="ARBA00022527"/>
    </source>
</evidence>
<keyword evidence="5" id="KW-1185">Reference proteome</keyword>
<keyword evidence="1" id="KW-0723">Serine/threonine-protein kinase</keyword>
<feature type="region of interest" description="Disordered" evidence="2">
    <location>
        <begin position="1"/>
        <end position="26"/>
    </location>
</feature>
<dbReference type="InterPro" id="IPR003594">
    <property type="entry name" value="HATPase_dom"/>
</dbReference>
<gene>
    <name evidence="4" type="ORF">Plo01_47930</name>
</gene>
<reference evidence="4 5" key="1">
    <citation type="submission" date="2021-01" db="EMBL/GenBank/DDBJ databases">
        <title>Whole genome shotgun sequence of Planobispora longispora NBRC 13918.</title>
        <authorList>
            <person name="Komaki H."/>
            <person name="Tamura T."/>
        </authorList>
    </citation>
    <scope>NUCLEOTIDE SEQUENCE [LARGE SCALE GENOMIC DNA]</scope>
    <source>
        <strain evidence="4 5">NBRC 13918</strain>
    </source>
</reference>
<dbReference type="Proteomes" id="UP000616724">
    <property type="component" value="Unassembled WGS sequence"/>
</dbReference>
<dbReference type="PANTHER" id="PTHR35526">
    <property type="entry name" value="ANTI-SIGMA-F FACTOR RSBW-RELATED"/>
    <property type="match status" value="1"/>
</dbReference>
<dbReference type="RefSeq" id="WP_203892876.1">
    <property type="nucleotide sequence ID" value="NZ_BOOH01000039.1"/>
</dbReference>
<dbReference type="CDD" id="cd16936">
    <property type="entry name" value="HATPase_RsbW-like"/>
    <property type="match status" value="1"/>
</dbReference>
<dbReference type="GO" id="GO:0004674">
    <property type="term" value="F:protein serine/threonine kinase activity"/>
    <property type="evidence" value="ECO:0007669"/>
    <property type="project" value="UniProtKB-KW"/>
</dbReference>